<dbReference type="EMBL" id="JAAIJQ010000039">
    <property type="protein sequence ID" value="NEV62971.1"/>
    <property type="molecule type" value="Genomic_DNA"/>
</dbReference>
<comment type="caution">
    <text evidence="1">The sequence shown here is derived from an EMBL/GenBank/DDBJ whole genome shotgun (WGS) entry which is preliminary data.</text>
</comment>
<accession>A0A6M0K0V9</accession>
<evidence type="ECO:0000313" key="2">
    <source>
        <dbReference type="Proteomes" id="UP000483379"/>
    </source>
</evidence>
<reference evidence="1 2" key="1">
    <citation type="submission" date="2020-02" db="EMBL/GenBank/DDBJ databases">
        <title>Genome sequences of Thiorhodococcus mannitoliphagus and Thiorhodococcus minor, purple sulfur photosynthetic bacteria in the gammaproteobacterial family, Chromatiaceae.</title>
        <authorList>
            <person name="Aviles F.A."/>
            <person name="Meyer T.E."/>
            <person name="Kyndt J.A."/>
        </authorList>
    </citation>
    <scope>NUCLEOTIDE SEQUENCE [LARGE SCALE GENOMIC DNA]</scope>
    <source>
        <strain evidence="1 2">DSM 11518</strain>
    </source>
</reference>
<organism evidence="1 2">
    <name type="scientific">Thiorhodococcus minor</name>
    <dbReference type="NCBI Taxonomy" id="57489"/>
    <lineage>
        <taxon>Bacteria</taxon>
        <taxon>Pseudomonadati</taxon>
        <taxon>Pseudomonadota</taxon>
        <taxon>Gammaproteobacteria</taxon>
        <taxon>Chromatiales</taxon>
        <taxon>Chromatiaceae</taxon>
        <taxon>Thiorhodococcus</taxon>
    </lineage>
</organism>
<evidence type="ECO:0000313" key="1">
    <source>
        <dbReference type="EMBL" id="NEV62971.1"/>
    </source>
</evidence>
<proteinExistence type="predicted"/>
<dbReference type="Proteomes" id="UP000483379">
    <property type="component" value="Unassembled WGS sequence"/>
</dbReference>
<name>A0A6M0K0V9_9GAMM</name>
<sequence>MTAAPERPDPFLQAFRGSFTSALRWPQLDALWEGVRARADAGWYLYAVGELPPSAPAERDQVLAFVAEIDALLRAEHDEDYCGIVYADDPCAPRLIKIYDPNNLGVSCGFSDNPPLPGWVMSLLPPCDLPATRPPRGRQRWWRRIFG</sequence>
<keyword evidence="2" id="KW-1185">Reference proteome</keyword>
<protein>
    <submittedName>
        <fullName evidence="1">Uncharacterized protein</fullName>
    </submittedName>
</protein>
<gene>
    <name evidence="1" type="ORF">G3446_13905</name>
</gene>
<dbReference type="AlphaFoldDB" id="A0A6M0K0V9"/>
<dbReference type="RefSeq" id="WP_164453435.1">
    <property type="nucleotide sequence ID" value="NZ_JAAIJQ010000039.1"/>
</dbReference>